<feature type="transmembrane region" description="Helical" evidence="1">
    <location>
        <begin position="146"/>
        <end position="170"/>
    </location>
</feature>
<accession>X1LTS5</accession>
<keyword evidence="1" id="KW-0812">Transmembrane</keyword>
<organism evidence="3">
    <name type="scientific">marine sediment metagenome</name>
    <dbReference type="NCBI Taxonomy" id="412755"/>
    <lineage>
        <taxon>unclassified sequences</taxon>
        <taxon>metagenomes</taxon>
        <taxon>ecological metagenomes</taxon>
    </lineage>
</organism>
<dbReference type="EMBL" id="BARV01008611">
    <property type="protein sequence ID" value="GAI05820.1"/>
    <property type="molecule type" value="Genomic_DNA"/>
</dbReference>
<comment type="caution">
    <text evidence="3">The sequence shown here is derived from an EMBL/GenBank/DDBJ whole genome shotgun (WGS) entry which is preliminary data.</text>
</comment>
<keyword evidence="1" id="KW-1133">Transmembrane helix</keyword>
<protein>
    <recommendedName>
        <fullName evidence="2">VTT domain-containing protein</fullName>
    </recommendedName>
</protein>
<evidence type="ECO:0000313" key="3">
    <source>
        <dbReference type="EMBL" id="GAI05820.1"/>
    </source>
</evidence>
<evidence type="ECO:0000259" key="2">
    <source>
        <dbReference type="Pfam" id="PF09335"/>
    </source>
</evidence>
<reference evidence="3" key="1">
    <citation type="journal article" date="2014" name="Front. Microbiol.">
        <title>High frequency of phylogenetically diverse reductive dehalogenase-homologous genes in deep subseafloor sedimentary metagenomes.</title>
        <authorList>
            <person name="Kawai M."/>
            <person name="Futagami T."/>
            <person name="Toyoda A."/>
            <person name="Takaki Y."/>
            <person name="Nishi S."/>
            <person name="Hori S."/>
            <person name="Arai W."/>
            <person name="Tsubouchi T."/>
            <person name="Morono Y."/>
            <person name="Uchiyama I."/>
            <person name="Ito T."/>
            <person name="Fujiyama A."/>
            <person name="Inagaki F."/>
            <person name="Takami H."/>
        </authorList>
    </citation>
    <scope>NUCLEOTIDE SEQUENCE</scope>
    <source>
        <strain evidence="3">Expedition CK06-06</strain>
    </source>
</reference>
<dbReference type="AlphaFoldDB" id="X1LTS5"/>
<dbReference type="InterPro" id="IPR032816">
    <property type="entry name" value="VTT_dom"/>
</dbReference>
<feature type="transmembrane region" description="Helical" evidence="1">
    <location>
        <begin position="52"/>
        <end position="77"/>
    </location>
</feature>
<feature type="domain" description="VTT" evidence="2">
    <location>
        <begin position="85"/>
        <end position="184"/>
    </location>
</feature>
<name>X1LTS5_9ZZZZ</name>
<gene>
    <name evidence="3" type="ORF">S06H3_17255</name>
</gene>
<evidence type="ECO:0000256" key="1">
    <source>
        <dbReference type="SAM" id="Phobius"/>
    </source>
</evidence>
<dbReference type="Pfam" id="PF09335">
    <property type="entry name" value="VTT_dom"/>
    <property type="match status" value="1"/>
</dbReference>
<feature type="transmembrane region" description="Helical" evidence="1">
    <location>
        <begin position="17"/>
        <end position="40"/>
    </location>
</feature>
<sequence length="189" mass="20251">MNTDNSEHKVRKVSKKWAYILGMVGVVATLLMAIAIIYFWEFVNALGGYGYLGAFVISILGGATIIIPVPMIAVLFALGGVMKPSFGALFGPVFVGVAAGLGETLGALTIYMTGYGGGTALVHSEHGKVQAIYSRLVSWMERRGSLILFLMSVILFNPFFYPASLAAGALRFGIWKYSAICLGGKQLRD</sequence>
<feature type="transmembrane region" description="Helical" evidence="1">
    <location>
        <begin position="89"/>
        <end position="112"/>
    </location>
</feature>
<proteinExistence type="predicted"/>
<keyword evidence="1" id="KW-0472">Membrane</keyword>